<dbReference type="EnsemblPlants" id="Bo32868s010.1">
    <property type="protein sequence ID" value="Bo32868s010.1"/>
    <property type="gene ID" value="Bo32868s010"/>
</dbReference>
<dbReference type="Gramene" id="Bo32868s010.1">
    <property type="protein sequence ID" value="Bo32868s010.1"/>
    <property type="gene ID" value="Bo32868s010"/>
</dbReference>
<proteinExistence type="predicted"/>
<dbReference type="Proteomes" id="UP000032141">
    <property type="component" value="Unassembled WGS sequence"/>
</dbReference>
<organism evidence="1 2">
    <name type="scientific">Brassica oleracea var. oleracea</name>
    <dbReference type="NCBI Taxonomy" id="109376"/>
    <lineage>
        <taxon>Eukaryota</taxon>
        <taxon>Viridiplantae</taxon>
        <taxon>Streptophyta</taxon>
        <taxon>Embryophyta</taxon>
        <taxon>Tracheophyta</taxon>
        <taxon>Spermatophyta</taxon>
        <taxon>Magnoliopsida</taxon>
        <taxon>eudicotyledons</taxon>
        <taxon>Gunneridae</taxon>
        <taxon>Pentapetalae</taxon>
        <taxon>rosids</taxon>
        <taxon>malvids</taxon>
        <taxon>Brassicales</taxon>
        <taxon>Brassicaceae</taxon>
        <taxon>Brassiceae</taxon>
        <taxon>Brassica</taxon>
    </lineage>
</organism>
<dbReference type="AlphaFoldDB" id="A0A0D3AZ54"/>
<keyword evidence="2" id="KW-1185">Reference proteome</keyword>
<evidence type="ECO:0000313" key="1">
    <source>
        <dbReference type="EnsemblPlants" id="Bo32868s010.1"/>
    </source>
</evidence>
<dbReference type="HOGENOM" id="CLU_2944937_0_0_1"/>
<reference evidence="1" key="1">
    <citation type="journal article" date="2014" name="Genome Biol.">
        <title>Transcriptome and methylome profiling reveals relics of genome dominance in the mesopolyploid Brassica oleracea.</title>
        <authorList>
            <person name="Parkin I.A."/>
            <person name="Koh C."/>
            <person name="Tang H."/>
            <person name="Robinson S.J."/>
            <person name="Kagale S."/>
            <person name="Clarke W.E."/>
            <person name="Town C.D."/>
            <person name="Nixon J."/>
            <person name="Krishnakumar V."/>
            <person name="Bidwell S.L."/>
            <person name="Denoeud F."/>
            <person name="Belcram H."/>
            <person name="Links M.G."/>
            <person name="Just J."/>
            <person name="Clarke C."/>
            <person name="Bender T."/>
            <person name="Huebert T."/>
            <person name="Mason A.S."/>
            <person name="Pires J.C."/>
            <person name="Barker G."/>
            <person name="Moore J."/>
            <person name="Walley P.G."/>
            <person name="Manoli S."/>
            <person name="Batley J."/>
            <person name="Edwards D."/>
            <person name="Nelson M.N."/>
            <person name="Wang X."/>
            <person name="Paterson A.H."/>
            <person name="King G."/>
            <person name="Bancroft I."/>
            <person name="Chalhoub B."/>
            <person name="Sharpe A.G."/>
        </authorList>
    </citation>
    <scope>NUCLEOTIDE SEQUENCE [LARGE SCALE GENOMIC DNA]</scope>
    <source>
        <strain evidence="1">cv. TO1000</strain>
    </source>
</reference>
<accession>A0A0D3AZ54</accession>
<protein>
    <submittedName>
        <fullName evidence="1">Uncharacterized protein</fullName>
    </submittedName>
</protein>
<sequence length="60" mass="6983">MRKAILHRSEAIMEVNFKMLRLKGSARNKESGVSSQLPELLNKMASLRGRIELCRKWLEQ</sequence>
<evidence type="ECO:0000313" key="2">
    <source>
        <dbReference type="Proteomes" id="UP000032141"/>
    </source>
</evidence>
<name>A0A0D3AZ54_BRAOL</name>
<reference evidence="1" key="2">
    <citation type="submission" date="2015-06" db="UniProtKB">
        <authorList>
            <consortium name="EnsemblPlants"/>
        </authorList>
    </citation>
    <scope>IDENTIFICATION</scope>
</reference>